<accession>A0ABR3YFH9</accession>
<feature type="compositionally biased region" description="Basic and acidic residues" evidence="1">
    <location>
        <begin position="389"/>
        <end position="398"/>
    </location>
</feature>
<keyword evidence="3" id="KW-1185">Reference proteome</keyword>
<protein>
    <submittedName>
        <fullName evidence="2">Uncharacterized protein</fullName>
    </submittedName>
</protein>
<organism evidence="2 3">
    <name type="scientific">Ceratocystis pirilliformis</name>
    <dbReference type="NCBI Taxonomy" id="259994"/>
    <lineage>
        <taxon>Eukaryota</taxon>
        <taxon>Fungi</taxon>
        <taxon>Dikarya</taxon>
        <taxon>Ascomycota</taxon>
        <taxon>Pezizomycotina</taxon>
        <taxon>Sordariomycetes</taxon>
        <taxon>Hypocreomycetidae</taxon>
        <taxon>Microascales</taxon>
        <taxon>Ceratocystidaceae</taxon>
        <taxon>Ceratocystis</taxon>
    </lineage>
</organism>
<dbReference type="EMBL" id="JAWDJO010000362">
    <property type="protein sequence ID" value="KAL1887031.1"/>
    <property type="molecule type" value="Genomic_DNA"/>
</dbReference>
<reference evidence="2 3" key="1">
    <citation type="journal article" date="2024" name="IMA Fungus">
        <title>IMA Genome - F19 : A genome assembly and annotation guide to empower mycologists, including annotated draft genome sequences of Ceratocystis pirilliformis, Diaporthe australafricana, Fusarium ophioides, Paecilomyces lecythidis, and Sporothrix stenoceras.</title>
        <authorList>
            <person name="Aylward J."/>
            <person name="Wilson A.M."/>
            <person name="Visagie C.M."/>
            <person name="Spraker J."/>
            <person name="Barnes I."/>
            <person name="Buitendag C."/>
            <person name="Ceriani C."/>
            <person name="Del Mar Angel L."/>
            <person name="du Plessis D."/>
            <person name="Fuchs T."/>
            <person name="Gasser K."/>
            <person name="Kramer D."/>
            <person name="Li W."/>
            <person name="Munsamy K."/>
            <person name="Piso A."/>
            <person name="Price J.L."/>
            <person name="Sonnekus B."/>
            <person name="Thomas C."/>
            <person name="van der Nest A."/>
            <person name="van Dijk A."/>
            <person name="van Heerden A."/>
            <person name="van Vuuren N."/>
            <person name="Yilmaz N."/>
            <person name="Duong T.A."/>
            <person name="van der Merwe N.A."/>
            <person name="Wingfield M.J."/>
            <person name="Wingfield B.D."/>
        </authorList>
    </citation>
    <scope>NUCLEOTIDE SEQUENCE [LARGE SCALE GENOMIC DNA]</scope>
    <source>
        <strain evidence="2 3">CMW 12675</strain>
    </source>
</reference>
<feature type="compositionally biased region" description="Pro residues" evidence="1">
    <location>
        <begin position="100"/>
        <end position="109"/>
    </location>
</feature>
<comment type="caution">
    <text evidence="2">The sequence shown here is derived from an EMBL/GenBank/DDBJ whole genome shotgun (WGS) entry which is preliminary data.</text>
</comment>
<name>A0ABR3YFH9_9PEZI</name>
<dbReference type="Proteomes" id="UP001583280">
    <property type="component" value="Unassembled WGS sequence"/>
</dbReference>
<gene>
    <name evidence="2" type="ORF">Cpir12675_006732</name>
</gene>
<evidence type="ECO:0000313" key="2">
    <source>
        <dbReference type="EMBL" id="KAL1887031.1"/>
    </source>
</evidence>
<feature type="region of interest" description="Disordered" evidence="1">
    <location>
        <begin position="90"/>
        <end position="115"/>
    </location>
</feature>
<evidence type="ECO:0000313" key="3">
    <source>
        <dbReference type="Proteomes" id="UP001583280"/>
    </source>
</evidence>
<feature type="region of interest" description="Disordered" evidence="1">
    <location>
        <begin position="27"/>
        <end position="77"/>
    </location>
</feature>
<sequence>MNPDDSTKPKKGLGRALARIKTVLKRGVADKRRSIVVQSDALASPSQPQPPPHTLSSPQPQSDPQPENDLTQEPTAAATAGDDDLHTASSAATPYAIPGPLKPSSPPAPKSAGLPVSRVARSQIYEERAKSIADKFGLNIKSVGEGYMANGEALRVEKPIRMRVHRTCHICSATFGATKECLQCHHIRCRNCVRHPPEHSEVERDANRERIKVIIAERDSGGRNGGVIAVDWNAAAENEAGITSYKNLLLNTPSKVPGAPDLVYKKTRQRVRRTCHECKTQFRPGVKICGGCQHVRCTDCPRDPAKKDKYPFGYPGDVFGPSAIPVHGCHMCRAMFPAGAADGVECARCQHEKCTDCCRLRPCKVEPELDPALVRSVEEKLKALNVSDNKSRGAEDRSATAAAAAAAPSMYGVGSKRPVSASGSELERYN</sequence>
<evidence type="ECO:0000256" key="1">
    <source>
        <dbReference type="SAM" id="MobiDB-lite"/>
    </source>
</evidence>
<feature type="region of interest" description="Disordered" evidence="1">
    <location>
        <begin position="387"/>
        <end position="430"/>
    </location>
</feature>
<proteinExistence type="predicted"/>
<feature type="compositionally biased region" description="Low complexity" evidence="1">
    <location>
        <begin position="54"/>
        <end position="65"/>
    </location>
</feature>